<dbReference type="EMBL" id="JBHSCN010000001">
    <property type="protein sequence ID" value="MFC4241775.1"/>
    <property type="molecule type" value="Genomic_DNA"/>
</dbReference>
<reference evidence="4" key="1">
    <citation type="journal article" date="2019" name="Int. J. Syst. Evol. Microbiol.">
        <title>The Global Catalogue of Microorganisms (GCM) 10K type strain sequencing project: providing services to taxonomists for standard genome sequencing and annotation.</title>
        <authorList>
            <consortium name="The Broad Institute Genomics Platform"/>
            <consortium name="The Broad Institute Genome Sequencing Center for Infectious Disease"/>
            <person name="Wu L."/>
            <person name="Ma J."/>
        </authorList>
    </citation>
    <scope>NUCLEOTIDE SEQUENCE [LARGE SCALE GENOMIC DNA]</scope>
    <source>
        <strain evidence="4">CGMCC 1.10363</strain>
    </source>
</reference>
<dbReference type="GO" id="GO:0008168">
    <property type="term" value="F:methyltransferase activity"/>
    <property type="evidence" value="ECO:0007669"/>
    <property type="project" value="UniProtKB-KW"/>
</dbReference>
<feature type="short sequence motif" description="Histidine triad motif" evidence="1">
    <location>
        <begin position="95"/>
        <end position="99"/>
    </location>
</feature>
<dbReference type="RefSeq" id="WP_390226518.1">
    <property type="nucleotide sequence ID" value="NZ_JBHSCN010000001.1"/>
</dbReference>
<accession>A0ABV8Q356</accession>
<keyword evidence="3" id="KW-0808">Transferase</keyword>
<dbReference type="PRINTS" id="PR00332">
    <property type="entry name" value="HISTRIAD"/>
</dbReference>
<dbReference type="SUPFAM" id="SSF54197">
    <property type="entry name" value="HIT-like"/>
    <property type="match status" value="1"/>
</dbReference>
<dbReference type="InterPro" id="IPR011146">
    <property type="entry name" value="HIT-like"/>
</dbReference>
<sequence length="125" mass="13396">MTAPDSVFLRIPEGQWIANNASCFAIFDANPASPGHVLVIPHRLVASWFAATSEEVSDAIQLVSAVKRHLDERFTPDGYNVGFNDGAASGQSIFHAHLHVIPRYASDVPHAAGGIRHAAIGHGNY</sequence>
<evidence type="ECO:0000313" key="4">
    <source>
        <dbReference type="Proteomes" id="UP001595900"/>
    </source>
</evidence>
<dbReference type="InterPro" id="IPR001310">
    <property type="entry name" value="Histidine_triad_HIT"/>
</dbReference>
<keyword evidence="3" id="KW-0489">Methyltransferase</keyword>
<dbReference type="PROSITE" id="PS51084">
    <property type="entry name" value="HIT_2"/>
    <property type="match status" value="1"/>
</dbReference>
<dbReference type="GO" id="GO:0032259">
    <property type="term" value="P:methylation"/>
    <property type="evidence" value="ECO:0007669"/>
    <property type="project" value="UniProtKB-KW"/>
</dbReference>
<gene>
    <name evidence="3" type="ORF">ACFOYW_00190</name>
</gene>
<proteinExistence type="predicted"/>
<dbReference type="PANTHER" id="PTHR42997">
    <property type="entry name" value="HIT FAMILY HYDROLASE"/>
    <property type="match status" value="1"/>
</dbReference>
<dbReference type="Gene3D" id="3.30.428.10">
    <property type="entry name" value="HIT-like"/>
    <property type="match status" value="1"/>
</dbReference>
<dbReference type="Proteomes" id="UP001595900">
    <property type="component" value="Unassembled WGS sequence"/>
</dbReference>
<name>A0ABV8Q356_9MICO</name>
<comment type="caution">
    <text evidence="3">The sequence shown here is derived from an EMBL/GenBank/DDBJ whole genome shotgun (WGS) entry which is preliminary data.</text>
</comment>
<protein>
    <submittedName>
        <fullName evidence="3">HIT family protein</fullName>
        <ecNumber evidence="3">2.1.1.-</ecNumber>
    </submittedName>
</protein>
<keyword evidence="4" id="KW-1185">Reference proteome</keyword>
<dbReference type="InterPro" id="IPR036265">
    <property type="entry name" value="HIT-like_sf"/>
</dbReference>
<evidence type="ECO:0000313" key="3">
    <source>
        <dbReference type="EMBL" id="MFC4241775.1"/>
    </source>
</evidence>
<organism evidence="3 4">
    <name type="scientific">Gryllotalpicola reticulitermitis</name>
    <dbReference type="NCBI Taxonomy" id="1184153"/>
    <lineage>
        <taxon>Bacteria</taxon>
        <taxon>Bacillati</taxon>
        <taxon>Actinomycetota</taxon>
        <taxon>Actinomycetes</taxon>
        <taxon>Micrococcales</taxon>
        <taxon>Microbacteriaceae</taxon>
        <taxon>Gryllotalpicola</taxon>
    </lineage>
</organism>
<feature type="domain" description="HIT" evidence="2">
    <location>
        <begin position="1"/>
        <end position="110"/>
    </location>
</feature>
<dbReference type="PANTHER" id="PTHR42997:SF1">
    <property type="entry name" value="AP-4-A PHOSPHORYLASE"/>
    <property type="match status" value="1"/>
</dbReference>
<dbReference type="Pfam" id="PF01230">
    <property type="entry name" value="HIT"/>
    <property type="match status" value="1"/>
</dbReference>
<evidence type="ECO:0000259" key="2">
    <source>
        <dbReference type="PROSITE" id="PS51084"/>
    </source>
</evidence>
<dbReference type="EC" id="2.1.1.-" evidence="3"/>
<dbReference type="InterPro" id="IPR052908">
    <property type="entry name" value="AP-4-A_phosphorylase"/>
</dbReference>
<evidence type="ECO:0000256" key="1">
    <source>
        <dbReference type="PROSITE-ProRule" id="PRU00464"/>
    </source>
</evidence>